<name>A0A9E5DBM8_9EURY</name>
<keyword evidence="4" id="KW-1185">Reference proteome</keyword>
<dbReference type="AlphaFoldDB" id="A0A9E5DBM8"/>
<comment type="caution">
    <text evidence="3">The sequence shown here is derived from an EMBL/GenBank/DDBJ whole genome shotgun (WGS) entry which is preliminary data.</text>
</comment>
<dbReference type="PANTHER" id="PTHR38138:SF1">
    <property type="entry name" value="ARCHAEAL TYPE IV PILIN N-TERMINAL DOMAIN-CONTAINING PROTEIN"/>
    <property type="match status" value="1"/>
</dbReference>
<sequence length="232" mass="25719">MKRKMKLVNDSRAVSPVIGVMLMVVVTVVLAAAVSSSSQGILDGTEQTPSAVFSAEIVKDINAKMGPTEGTMSYVNIKHISGDSIDTKDLMIITENPKARGGNGFREIYPNQVNTYTGNYNGTAPMWNQGGLFQSQSDSFFGEYSLEPGRSMMADDWSNYKMEAEWEYSEESEQWDYLCDGFEVEPENGQIISGMHAMFADWDSVESGDHLNIKIIHTPSQKVIFDSDVRVI</sequence>
<evidence type="ECO:0000313" key="3">
    <source>
        <dbReference type="EMBL" id="MCM1987820.1"/>
    </source>
</evidence>
<protein>
    <submittedName>
        <fullName evidence="3">Type IV pilin N-terminal domain-containing protein</fullName>
    </submittedName>
</protein>
<dbReference type="Proteomes" id="UP001056766">
    <property type="component" value="Unassembled WGS sequence"/>
</dbReference>
<organism evidence="3 4">
    <name type="scientific">Methanococcoides seepicolus</name>
    <dbReference type="NCBI Taxonomy" id="2828780"/>
    <lineage>
        <taxon>Archaea</taxon>
        <taxon>Methanobacteriati</taxon>
        <taxon>Methanobacteriota</taxon>
        <taxon>Stenosarchaea group</taxon>
        <taxon>Methanomicrobia</taxon>
        <taxon>Methanosarcinales</taxon>
        <taxon>Methanosarcinaceae</taxon>
        <taxon>Methanococcoides</taxon>
    </lineage>
</organism>
<evidence type="ECO:0000256" key="1">
    <source>
        <dbReference type="SAM" id="Phobius"/>
    </source>
</evidence>
<reference evidence="3" key="2">
    <citation type="submission" date="2021-04" db="EMBL/GenBank/DDBJ databases">
        <authorList>
            <person name="Dong X."/>
        </authorList>
    </citation>
    <scope>NUCLEOTIDE SEQUENCE</scope>
    <source>
        <strain evidence="3">LLY</strain>
    </source>
</reference>
<keyword evidence="1" id="KW-0812">Transmembrane</keyword>
<dbReference type="Pfam" id="PF07790">
    <property type="entry name" value="Pilin_N"/>
    <property type="match status" value="1"/>
</dbReference>
<dbReference type="NCBIfam" id="TIGR02537">
    <property type="entry name" value="arch_flag_Nterm"/>
    <property type="match status" value="1"/>
</dbReference>
<reference evidence="3" key="1">
    <citation type="journal article" date="2021" name="mSystems">
        <title>Bacteria and Archaea Synergistically Convert Glycine Betaine to Biogenic Methane in the Formosa Cold Seep of the South China Sea.</title>
        <authorList>
            <person name="Li L."/>
            <person name="Zhang W."/>
            <person name="Zhang S."/>
            <person name="Song L."/>
            <person name="Sun Q."/>
            <person name="Zhang H."/>
            <person name="Xiang H."/>
            <person name="Dong X."/>
        </authorList>
    </citation>
    <scope>NUCLEOTIDE SEQUENCE</scope>
    <source>
        <strain evidence="3">LLY</strain>
    </source>
</reference>
<evidence type="ECO:0000259" key="2">
    <source>
        <dbReference type="Pfam" id="PF07790"/>
    </source>
</evidence>
<keyword evidence="1" id="KW-0472">Membrane</keyword>
<dbReference type="RefSeq" id="WP_250869180.1">
    <property type="nucleotide sequence ID" value="NZ_JAGSOI010000077.1"/>
</dbReference>
<evidence type="ECO:0000313" key="4">
    <source>
        <dbReference type="Proteomes" id="UP001056766"/>
    </source>
</evidence>
<dbReference type="InterPro" id="IPR013373">
    <property type="entry name" value="Flagellin/pilin_N_arc"/>
</dbReference>
<dbReference type="PANTHER" id="PTHR38138">
    <property type="entry name" value="VNG6441H"/>
    <property type="match status" value="1"/>
</dbReference>
<dbReference type="EMBL" id="JAGSOI010000077">
    <property type="protein sequence ID" value="MCM1987820.1"/>
    <property type="molecule type" value="Genomic_DNA"/>
</dbReference>
<gene>
    <name evidence="3" type="ORF">KDK67_12680</name>
</gene>
<dbReference type="InterPro" id="IPR012859">
    <property type="entry name" value="Pilin_N_archaeal"/>
</dbReference>
<proteinExistence type="predicted"/>
<feature type="transmembrane region" description="Helical" evidence="1">
    <location>
        <begin position="12"/>
        <end position="34"/>
    </location>
</feature>
<accession>A0A9E5DBM8</accession>
<feature type="domain" description="Archaeal Type IV pilin N-terminal" evidence="2">
    <location>
        <begin position="12"/>
        <end position="96"/>
    </location>
</feature>
<keyword evidence="1" id="KW-1133">Transmembrane helix</keyword>